<keyword evidence="1" id="KW-1133">Transmembrane helix</keyword>
<accession>A0AAD7RG16</accession>
<evidence type="ECO:0000313" key="2">
    <source>
        <dbReference type="EMBL" id="KAJ8383509.1"/>
    </source>
</evidence>
<organism evidence="2 3">
    <name type="scientific">Aldrovandia affinis</name>
    <dbReference type="NCBI Taxonomy" id="143900"/>
    <lineage>
        <taxon>Eukaryota</taxon>
        <taxon>Metazoa</taxon>
        <taxon>Chordata</taxon>
        <taxon>Craniata</taxon>
        <taxon>Vertebrata</taxon>
        <taxon>Euteleostomi</taxon>
        <taxon>Actinopterygii</taxon>
        <taxon>Neopterygii</taxon>
        <taxon>Teleostei</taxon>
        <taxon>Notacanthiformes</taxon>
        <taxon>Halosauridae</taxon>
        <taxon>Aldrovandia</taxon>
    </lineage>
</organism>
<name>A0AAD7RG16_9TELE</name>
<keyword evidence="3" id="KW-1185">Reference proteome</keyword>
<evidence type="ECO:0000313" key="3">
    <source>
        <dbReference type="Proteomes" id="UP001221898"/>
    </source>
</evidence>
<dbReference type="EMBL" id="JAINUG010000292">
    <property type="protein sequence ID" value="KAJ8383509.1"/>
    <property type="molecule type" value="Genomic_DNA"/>
</dbReference>
<feature type="transmembrane region" description="Helical" evidence="1">
    <location>
        <begin position="49"/>
        <end position="68"/>
    </location>
</feature>
<proteinExistence type="predicted"/>
<dbReference type="Proteomes" id="UP001221898">
    <property type="component" value="Unassembled WGS sequence"/>
</dbReference>
<comment type="caution">
    <text evidence="2">The sequence shown here is derived from an EMBL/GenBank/DDBJ whole genome shotgun (WGS) entry which is preliminary data.</text>
</comment>
<evidence type="ECO:0000256" key="1">
    <source>
        <dbReference type="SAM" id="Phobius"/>
    </source>
</evidence>
<reference evidence="2" key="1">
    <citation type="journal article" date="2023" name="Science">
        <title>Genome structures resolve the early diversification of teleost fishes.</title>
        <authorList>
            <person name="Parey E."/>
            <person name="Louis A."/>
            <person name="Montfort J."/>
            <person name="Bouchez O."/>
            <person name="Roques C."/>
            <person name="Iampietro C."/>
            <person name="Lluch J."/>
            <person name="Castinel A."/>
            <person name="Donnadieu C."/>
            <person name="Desvignes T."/>
            <person name="Floi Bucao C."/>
            <person name="Jouanno E."/>
            <person name="Wen M."/>
            <person name="Mejri S."/>
            <person name="Dirks R."/>
            <person name="Jansen H."/>
            <person name="Henkel C."/>
            <person name="Chen W.J."/>
            <person name="Zahm M."/>
            <person name="Cabau C."/>
            <person name="Klopp C."/>
            <person name="Thompson A.W."/>
            <person name="Robinson-Rechavi M."/>
            <person name="Braasch I."/>
            <person name="Lecointre G."/>
            <person name="Bobe J."/>
            <person name="Postlethwait J.H."/>
            <person name="Berthelot C."/>
            <person name="Roest Crollius H."/>
            <person name="Guiguen Y."/>
        </authorList>
    </citation>
    <scope>NUCLEOTIDE SEQUENCE</scope>
    <source>
        <strain evidence="2">NC1722</strain>
    </source>
</reference>
<keyword evidence="1" id="KW-0472">Membrane</keyword>
<protein>
    <submittedName>
        <fullName evidence="2">Uncharacterized protein</fullName>
    </submittedName>
</protein>
<sequence>MSKFDLEDLVVDVGYWFKGSTNRKGCFTDEKQPRFRRLLETFPDPMIEVYLLFFQANIPAFTSFNLFLQREQSSIFLLHNEMTSFIHKFIVPTVLQSHKGPHAIPYKTRQTAR</sequence>
<gene>
    <name evidence="2" type="ORF">AAFF_G00220260</name>
</gene>
<dbReference type="AlphaFoldDB" id="A0AAD7RG16"/>
<keyword evidence="1" id="KW-0812">Transmembrane</keyword>